<sequence>MPLLLILALAAADPPAEPVAAATAEIRQKVIDAIRACPESKGDEIVICSRDRGIAESYRLPKLDPRFAETDPKLKTTEEALDGVGDTGTGSCSAVGAGGAFGCAKRDYNDWGDWKRRQRAARQAQGGK</sequence>
<reference evidence="1" key="1">
    <citation type="submission" date="2023-07" db="EMBL/GenBank/DDBJ databases">
        <authorList>
            <person name="Kim M."/>
        </authorList>
    </citation>
    <scope>NUCLEOTIDE SEQUENCE</scope>
    <source>
        <strain evidence="1">BIUV-7</strain>
    </source>
</reference>
<keyword evidence="2" id="KW-1185">Reference proteome</keyword>
<organism evidence="1 2">
    <name type="scientific">Sphingomonas natans</name>
    <dbReference type="NCBI Taxonomy" id="3063330"/>
    <lineage>
        <taxon>Bacteria</taxon>
        <taxon>Pseudomonadati</taxon>
        <taxon>Pseudomonadota</taxon>
        <taxon>Alphaproteobacteria</taxon>
        <taxon>Sphingomonadales</taxon>
        <taxon>Sphingomonadaceae</taxon>
        <taxon>Sphingomonas</taxon>
    </lineage>
</organism>
<dbReference type="Proteomes" id="UP001169764">
    <property type="component" value="Unassembled WGS sequence"/>
</dbReference>
<name>A0ABT8YDW1_9SPHN</name>
<gene>
    <name evidence="1" type="ORF">Q4F19_19295</name>
</gene>
<comment type="caution">
    <text evidence="1">The sequence shown here is derived from an EMBL/GenBank/DDBJ whole genome shotgun (WGS) entry which is preliminary data.</text>
</comment>
<dbReference type="RefSeq" id="WP_303546188.1">
    <property type="nucleotide sequence ID" value="NZ_JAUOTP010000011.1"/>
</dbReference>
<protein>
    <submittedName>
        <fullName evidence="1">Uncharacterized protein</fullName>
    </submittedName>
</protein>
<evidence type="ECO:0000313" key="1">
    <source>
        <dbReference type="EMBL" id="MDO6416537.1"/>
    </source>
</evidence>
<accession>A0ABT8YDW1</accession>
<evidence type="ECO:0000313" key="2">
    <source>
        <dbReference type="Proteomes" id="UP001169764"/>
    </source>
</evidence>
<dbReference type="EMBL" id="JAUOTP010000011">
    <property type="protein sequence ID" value="MDO6416537.1"/>
    <property type="molecule type" value="Genomic_DNA"/>
</dbReference>
<proteinExistence type="predicted"/>